<evidence type="ECO:0000313" key="2">
    <source>
        <dbReference type="EMBL" id="ASI98522.1"/>
    </source>
</evidence>
<dbReference type="KEGG" id="tce:A3L02_02535"/>
<name>A0A218P0R6_THECE</name>
<reference evidence="2 3" key="1">
    <citation type="submission" date="2016-03" db="EMBL/GenBank/DDBJ databases">
        <title>Complete genome sequence of Thermococcus celer.</title>
        <authorList>
            <person name="Oger P.M."/>
        </authorList>
    </citation>
    <scope>NUCLEOTIDE SEQUENCE [LARGE SCALE GENOMIC DNA]</scope>
    <source>
        <strain evidence="2 3">Vu 13</strain>
    </source>
</reference>
<dbReference type="Pfam" id="PF04007">
    <property type="entry name" value="DUF354"/>
    <property type="match status" value="1"/>
</dbReference>
<dbReference type="EMBL" id="CP014854">
    <property type="protein sequence ID" value="ASI98522.1"/>
    <property type="molecule type" value="Genomic_DNA"/>
</dbReference>
<dbReference type="InterPro" id="IPR007152">
    <property type="entry name" value="DUF354"/>
</dbReference>
<dbReference type="RefSeq" id="WP_088862483.1">
    <property type="nucleotide sequence ID" value="NZ_CP014854.1"/>
</dbReference>
<dbReference type="OrthoDB" id="185087at2157"/>
<evidence type="ECO:0000313" key="3">
    <source>
        <dbReference type="Proteomes" id="UP000197156"/>
    </source>
</evidence>
<dbReference type="AlphaFoldDB" id="A0A218P0R6"/>
<gene>
    <name evidence="2" type="ORF">A3L02_02535</name>
</gene>
<dbReference type="GeneID" id="33323596"/>
<dbReference type="Proteomes" id="UP000197156">
    <property type="component" value="Chromosome"/>
</dbReference>
<dbReference type="SUPFAM" id="SSF53756">
    <property type="entry name" value="UDP-Glycosyltransferase/glycogen phosphorylase"/>
    <property type="match status" value="1"/>
</dbReference>
<keyword evidence="3" id="KW-1185">Reference proteome</keyword>
<accession>A0A218P0R6</accession>
<dbReference type="PANTHER" id="PTHR39662">
    <property type="entry name" value="DUF354 DOMAIN-CONTAINING PROTEIN-RELATED"/>
    <property type="match status" value="1"/>
</dbReference>
<dbReference type="PANTHER" id="PTHR39662:SF1">
    <property type="entry name" value="DUF354 DOMAIN-CONTAINING PROTEIN"/>
    <property type="match status" value="1"/>
</dbReference>
<dbReference type="PIRSF" id="PIRSF005357">
    <property type="entry name" value="UCP005357"/>
    <property type="match status" value="1"/>
</dbReference>
<proteinExistence type="predicted"/>
<protein>
    <recommendedName>
        <fullName evidence="4">DUF354 domain-containing protein</fullName>
    </recommendedName>
</protein>
<evidence type="ECO:0000256" key="1">
    <source>
        <dbReference type="SAM" id="MobiDB-lite"/>
    </source>
</evidence>
<feature type="region of interest" description="Disordered" evidence="1">
    <location>
        <begin position="356"/>
        <end position="381"/>
    </location>
</feature>
<organism evidence="2 3">
    <name type="scientific">Thermococcus celer Vu 13 = JCM 8558</name>
    <dbReference type="NCBI Taxonomy" id="1293037"/>
    <lineage>
        <taxon>Archaea</taxon>
        <taxon>Methanobacteriati</taxon>
        <taxon>Methanobacteriota</taxon>
        <taxon>Thermococci</taxon>
        <taxon>Thermococcales</taxon>
        <taxon>Thermococcaceae</taxon>
        <taxon>Thermococcus</taxon>
    </lineage>
</organism>
<evidence type="ECO:0008006" key="4">
    <source>
        <dbReference type="Google" id="ProtNLM"/>
    </source>
</evidence>
<sequence length="381" mass="42533">MKVWIDITNAPHVHFFKGIIRELEKAGHEVLVTAREFDGLTGILDMFGIDYYVVGKHGGATLEGKLLASSERMYKLSKLIIEEKPDLALYKHSTEAPRVAFGLQIPSIGFVDNDTAVAQNKLILPYTTLLLYPTAIDAYELLRCGADPNGMRPVKGFSELAHLYGFLPNRRVLRELGLKAGGYIVMRAEPVKANYFHGPPRSVLEDVVPLLPEMPVVLFPRTEEQRKSFERFENVIMPERPVDSLSLLYYAKLMIGAGGTMNREAIALGTPTISTYPGKLLAVTKWLVENDLEFHSTDPVEVARTAERMIEMNGSYRAYIRSVVSGLENPMDVILKEIETYEELGTFRAVKLEETSKAASEAGNARGYVGLDGGRDEEEQY</sequence>